<organism evidence="4 5">
    <name type="scientific">Glossina austeni</name>
    <name type="common">Savannah tsetse fly</name>
    <dbReference type="NCBI Taxonomy" id="7395"/>
    <lineage>
        <taxon>Eukaryota</taxon>
        <taxon>Metazoa</taxon>
        <taxon>Ecdysozoa</taxon>
        <taxon>Arthropoda</taxon>
        <taxon>Hexapoda</taxon>
        <taxon>Insecta</taxon>
        <taxon>Pterygota</taxon>
        <taxon>Neoptera</taxon>
        <taxon>Endopterygota</taxon>
        <taxon>Diptera</taxon>
        <taxon>Brachycera</taxon>
        <taxon>Muscomorpha</taxon>
        <taxon>Hippoboscoidea</taxon>
        <taxon>Glossinidae</taxon>
        <taxon>Glossina</taxon>
    </lineage>
</organism>
<feature type="compositionally biased region" description="Acidic residues" evidence="2">
    <location>
        <begin position="143"/>
        <end position="152"/>
    </location>
</feature>
<dbReference type="PROSITE" id="PS50157">
    <property type="entry name" value="ZINC_FINGER_C2H2_2"/>
    <property type="match status" value="2"/>
</dbReference>
<feature type="domain" description="C2H2-type" evidence="3">
    <location>
        <begin position="230"/>
        <end position="257"/>
    </location>
</feature>
<dbReference type="Gene3D" id="3.30.160.60">
    <property type="entry name" value="Classic Zinc Finger"/>
    <property type="match status" value="1"/>
</dbReference>
<dbReference type="STRING" id="7395.A0A1A9UZZ5"/>
<proteinExistence type="predicted"/>
<sequence length="294" mass="33864">MDVLEVSKVVIEGNHCQEEVVAANISEEAQLPKFNENSSQTFASAEISKGKEFQLHFDIKKDEIKFEGTERKINSLNRQNSPSPLKGGEPNETAQEENDKIQQNKSAFKFVAYNNSNSNVKPPVASSTQKSIARDVGEIAAVEQEEDEESDDFSSSSGDSGVFSMHTEVETPSDEFNIILADAPSHLNSANISIEFAKVDESWMSAVYRTYENDFWFRLRREDDIWNCYYVCNFCSRKYCTFEFLKGHLNVHLGFFPFKCKICRKSFTLRRLLVAHLRNNHHIERYDYKHYITY</sequence>
<dbReference type="AlphaFoldDB" id="A0A1A9UZZ5"/>
<keyword evidence="1" id="KW-0863">Zinc-finger</keyword>
<protein>
    <recommendedName>
        <fullName evidence="3">C2H2-type domain-containing protein</fullName>
    </recommendedName>
</protein>
<evidence type="ECO:0000313" key="4">
    <source>
        <dbReference type="EnsemblMetazoa" id="GAUT021276-PA"/>
    </source>
</evidence>
<dbReference type="VEuPathDB" id="VectorBase:GAUT021276"/>
<evidence type="ECO:0000313" key="5">
    <source>
        <dbReference type="Proteomes" id="UP000078200"/>
    </source>
</evidence>
<dbReference type="GO" id="GO:0008270">
    <property type="term" value="F:zinc ion binding"/>
    <property type="evidence" value="ECO:0007669"/>
    <property type="project" value="UniProtKB-KW"/>
</dbReference>
<evidence type="ECO:0000259" key="3">
    <source>
        <dbReference type="PROSITE" id="PS50157"/>
    </source>
</evidence>
<feature type="domain" description="C2H2-type" evidence="3">
    <location>
        <begin position="258"/>
        <end position="286"/>
    </location>
</feature>
<keyword evidence="1" id="KW-0479">Metal-binding</keyword>
<dbReference type="Proteomes" id="UP000078200">
    <property type="component" value="Unassembled WGS sequence"/>
</dbReference>
<keyword evidence="1" id="KW-0862">Zinc</keyword>
<dbReference type="SUPFAM" id="SSF57667">
    <property type="entry name" value="beta-beta-alpha zinc fingers"/>
    <property type="match status" value="1"/>
</dbReference>
<feature type="region of interest" description="Disordered" evidence="2">
    <location>
        <begin position="75"/>
        <end position="100"/>
    </location>
</feature>
<dbReference type="InterPro" id="IPR013087">
    <property type="entry name" value="Znf_C2H2_type"/>
</dbReference>
<dbReference type="EnsemblMetazoa" id="GAUT021276-RA">
    <property type="protein sequence ID" value="GAUT021276-PA"/>
    <property type="gene ID" value="GAUT021276"/>
</dbReference>
<dbReference type="SMART" id="SM00355">
    <property type="entry name" value="ZnF_C2H2"/>
    <property type="match status" value="2"/>
</dbReference>
<evidence type="ECO:0000256" key="1">
    <source>
        <dbReference type="PROSITE-ProRule" id="PRU00042"/>
    </source>
</evidence>
<keyword evidence="5" id="KW-1185">Reference proteome</keyword>
<dbReference type="InterPro" id="IPR036236">
    <property type="entry name" value="Znf_C2H2_sf"/>
</dbReference>
<reference evidence="4" key="1">
    <citation type="submission" date="2020-05" db="UniProtKB">
        <authorList>
            <consortium name="EnsemblMetazoa"/>
        </authorList>
    </citation>
    <scope>IDENTIFICATION</scope>
    <source>
        <strain evidence="4">TTRI</strain>
    </source>
</reference>
<evidence type="ECO:0000256" key="2">
    <source>
        <dbReference type="SAM" id="MobiDB-lite"/>
    </source>
</evidence>
<dbReference type="PROSITE" id="PS00028">
    <property type="entry name" value="ZINC_FINGER_C2H2_1"/>
    <property type="match status" value="2"/>
</dbReference>
<name>A0A1A9UZZ5_GLOAU</name>
<accession>A0A1A9UZZ5</accession>
<feature type="region of interest" description="Disordered" evidence="2">
    <location>
        <begin position="142"/>
        <end position="161"/>
    </location>
</feature>